<keyword evidence="10" id="KW-1185">Reference proteome</keyword>
<protein>
    <recommendedName>
        <fullName evidence="8">Rhodopsin domain-containing protein</fullName>
    </recommendedName>
</protein>
<dbReference type="OrthoDB" id="2988756at2759"/>
<feature type="transmembrane region" description="Helical" evidence="7">
    <location>
        <begin position="227"/>
        <end position="249"/>
    </location>
</feature>
<evidence type="ECO:0000256" key="3">
    <source>
        <dbReference type="ARBA" id="ARBA00022989"/>
    </source>
</evidence>
<feature type="transmembrane region" description="Helical" evidence="7">
    <location>
        <begin position="187"/>
        <end position="215"/>
    </location>
</feature>
<evidence type="ECO:0000256" key="1">
    <source>
        <dbReference type="ARBA" id="ARBA00004141"/>
    </source>
</evidence>
<reference evidence="9" key="2">
    <citation type="journal article" date="2023" name="IMA Fungus">
        <title>Comparative genomic study of the Penicillium genus elucidates a diverse pangenome and 15 lateral gene transfer events.</title>
        <authorList>
            <person name="Petersen C."/>
            <person name="Sorensen T."/>
            <person name="Nielsen M.R."/>
            <person name="Sondergaard T.E."/>
            <person name="Sorensen J.L."/>
            <person name="Fitzpatrick D.A."/>
            <person name="Frisvad J.C."/>
            <person name="Nielsen K.L."/>
        </authorList>
    </citation>
    <scope>NUCLEOTIDE SEQUENCE</scope>
    <source>
        <strain evidence="9">IBT 20477</strain>
    </source>
</reference>
<dbReference type="Proteomes" id="UP001150942">
    <property type="component" value="Unassembled WGS sequence"/>
</dbReference>
<evidence type="ECO:0000256" key="2">
    <source>
        <dbReference type="ARBA" id="ARBA00022692"/>
    </source>
</evidence>
<comment type="similarity">
    <text evidence="5">Belongs to the SAT4 family.</text>
</comment>
<dbReference type="GO" id="GO:0016020">
    <property type="term" value="C:membrane"/>
    <property type="evidence" value="ECO:0007669"/>
    <property type="project" value="UniProtKB-SubCell"/>
</dbReference>
<comment type="caution">
    <text evidence="9">The sequence shown here is derived from an EMBL/GenBank/DDBJ whole genome shotgun (WGS) entry which is preliminary data.</text>
</comment>
<sequence>MAFGLEERDAASEAHKATVELWTLYAIAVAVTILRTYARSKSGGWRNLRLDDYLIWVAIILYTAQASLAHSVGNVSGGLANNGMTTAQREALSPDNPGYRARVIGSKIQIAGWSTYSALINSLKLSMLAFYVRLMDGLGRRYHIPIYVGFGLVIGCFLASIITIFAACRPFHKNWQINPNPGNVCQPAISTPVIAVTFASNLITDPYLIFIPIPMLWQSSLKPLKKVAATIVLSSGVFILVCATIKSVFLLVDPEDGAQLANEWGTRETFVAVVTTNLPMIFHLFRIWLSKIFGSQFQSSHKTHKSPSGGFRSIGGGGDYASRKSQGPASSDPMTIGMSFTESEERMMEDVKMQNLKAYPTAMPDNPASGAIVVSNQIDITHETRTIPQSEQPVKKGIEAW</sequence>
<evidence type="ECO:0000313" key="10">
    <source>
        <dbReference type="Proteomes" id="UP001150942"/>
    </source>
</evidence>
<dbReference type="InterPro" id="IPR052337">
    <property type="entry name" value="SAT4-like"/>
</dbReference>
<feature type="transmembrane region" description="Helical" evidence="7">
    <location>
        <begin position="21"/>
        <end position="38"/>
    </location>
</feature>
<feature type="transmembrane region" description="Helical" evidence="7">
    <location>
        <begin position="110"/>
        <end position="132"/>
    </location>
</feature>
<accession>A0A9W9MVU1</accession>
<evidence type="ECO:0000256" key="5">
    <source>
        <dbReference type="ARBA" id="ARBA00038359"/>
    </source>
</evidence>
<comment type="subcellular location">
    <subcellularLocation>
        <location evidence="1">Membrane</location>
        <topology evidence="1">Multi-pass membrane protein</topology>
    </subcellularLocation>
</comment>
<keyword evidence="2 7" id="KW-0812">Transmembrane</keyword>
<dbReference type="PANTHER" id="PTHR33048">
    <property type="entry name" value="PTH11-LIKE INTEGRAL MEMBRANE PROTEIN (AFU_ORTHOLOGUE AFUA_5G11245)"/>
    <property type="match status" value="1"/>
</dbReference>
<feature type="compositionally biased region" description="Polar residues" evidence="6">
    <location>
        <begin position="323"/>
        <end position="336"/>
    </location>
</feature>
<keyword evidence="4 7" id="KW-0472">Membrane</keyword>
<organism evidence="9 10">
    <name type="scientific">Penicillium cf. viridicatum</name>
    <dbReference type="NCBI Taxonomy" id="2972119"/>
    <lineage>
        <taxon>Eukaryota</taxon>
        <taxon>Fungi</taxon>
        <taxon>Dikarya</taxon>
        <taxon>Ascomycota</taxon>
        <taxon>Pezizomycotina</taxon>
        <taxon>Eurotiomycetes</taxon>
        <taxon>Eurotiomycetidae</taxon>
        <taxon>Eurotiales</taxon>
        <taxon>Aspergillaceae</taxon>
        <taxon>Penicillium</taxon>
    </lineage>
</organism>
<feature type="transmembrane region" description="Helical" evidence="7">
    <location>
        <begin position="50"/>
        <end position="69"/>
    </location>
</feature>
<dbReference type="EMBL" id="JAPQKQ010000002">
    <property type="protein sequence ID" value="KAJ5208465.1"/>
    <property type="molecule type" value="Genomic_DNA"/>
</dbReference>
<dbReference type="AlphaFoldDB" id="A0A9W9MVU1"/>
<evidence type="ECO:0000259" key="8">
    <source>
        <dbReference type="Pfam" id="PF20684"/>
    </source>
</evidence>
<feature type="transmembrane region" description="Helical" evidence="7">
    <location>
        <begin position="269"/>
        <end position="289"/>
    </location>
</feature>
<feature type="region of interest" description="Disordered" evidence="6">
    <location>
        <begin position="301"/>
        <end position="336"/>
    </location>
</feature>
<reference evidence="9" key="1">
    <citation type="submission" date="2022-11" db="EMBL/GenBank/DDBJ databases">
        <authorList>
            <person name="Petersen C."/>
        </authorList>
    </citation>
    <scope>NUCLEOTIDE SEQUENCE</scope>
    <source>
        <strain evidence="9">IBT 20477</strain>
    </source>
</reference>
<feature type="transmembrane region" description="Helical" evidence="7">
    <location>
        <begin position="144"/>
        <end position="167"/>
    </location>
</feature>
<dbReference type="PANTHER" id="PTHR33048:SF105">
    <property type="match status" value="1"/>
</dbReference>
<evidence type="ECO:0000256" key="7">
    <source>
        <dbReference type="SAM" id="Phobius"/>
    </source>
</evidence>
<evidence type="ECO:0000313" key="9">
    <source>
        <dbReference type="EMBL" id="KAJ5208465.1"/>
    </source>
</evidence>
<proteinExistence type="inferred from homology"/>
<dbReference type="Pfam" id="PF20684">
    <property type="entry name" value="Fung_rhodopsin"/>
    <property type="match status" value="1"/>
</dbReference>
<keyword evidence="3 7" id="KW-1133">Transmembrane helix</keyword>
<evidence type="ECO:0000256" key="6">
    <source>
        <dbReference type="SAM" id="MobiDB-lite"/>
    </source>
</evidence>
<dbReference type="InterPro" id="IPR049326">
    <property type="entry name" value="Rhodopsin_dom_fungi"/>
</dbReference>
<evidence type="ECO:0000256" key="4">
    <source>
        <dbReference type="ARBA" id="ARBA00023136"/>
    </source>
</evidence>
<name>A0A9W9MVU1_9EURO</name>
<gene>
    <name evidence="9" type="ORF">N7449_002844</name>
</gene>
<feature type="domain" description="Rhodopsin" evidence="8">
    <location>
        <begin position="34"/>
        <end position="286"/>
    </location>
</feature>